<protein>
    <submittedName>
        <fullName evidence="1">Uncharacterized protein</fullName>
    </submittedName>
</protein>
<dbReference type="KEGG" id="beo:BEH_11670"/>
<proteinExistence type="predicted"/>
<evidence type="ECO:0000313" key="2">
    <source>
        <dbReference type="Proteomes" id="UP000036202"/>
    </source>
</evidence>
<name>A0A0H4KK83_9BACI</name>
<evidence type="ECO:0000313" key="1">
    <source>
        <dbReference type="EMBL" id="AKO92694.1"/>
    </source>
</evidence>
<dbReference type="PATRIC" id="fig|135735.6.peg.2445"/>
<reference evidence="2" key="2">
    <citation type="submission" date="2015-06" db="EMBL/GenBank/DDBJ databases">
        <title>Genome Sequence of Bacillus endophyticus and Analysis of its Companion Mechanism in the Ketogulonigenium vulgare-Bacillus strain Consortium.</title>
        <authorList>
            <person name="Jia N."/>
            <person name="Du J."/>
            <person name="Ding M.-Z."/>
            <person name="Gao F."/>
            <person name="Yuan Y.-J."/>
        </authorList>
    </citation>
    <scope>NUCLEOTIDE SEQUENCE [LARGE SCALE GENOMIC DNA]</scope>
    <source>
        <strain evidence="2">Hbe603</strain>
    </source>
</reference>
<dbReference type="Proteomes" id="UP000036202">
    <property type="component" value="Chromosome"/>
</dbReference>
<dbReference type="EMBL" id="CP011974">
    <property type="protein sequence ID" value="AKO92694.1"/>
    <property type="molecule type" value="Genomic_DNA"/>
</dbReference>
<accession>A0A0H4KK83</accession>
<gene>
    <name evidence="1" type="ORF">BEH_11670</name>
</gene>
<sequence length="84" mass="10022">MQQHEIFQIHKPERLIYYIDDLVYAVDVWQMNESFNYEWHATAVGLNLLPSFASLSLSGKTKEEAIEKAIKYVHEEFERQQRGY</sequence>
<dbReference type="RefSeq" id="WP_046217256.1">
    <property type="nucleotide sequence ID" value="NZ_CP011974.1"/>
</dbReference>
<keyword evidence="2" id="KW-1185">Reference proteome</keyword>
<reference evidence="1 2" key="1">
    <citation type="journal article" date="2015" name="PLoS ONE">
        <title>Genome Sequence of Bacillus endophyticus and Analysis of Its Companion Mechanism in the Ketogulonigenium vulgare-Bacillus Strain Consortium.</title>
        <authorList>
            <person name="Jia N."/>
            <person name="Du J."/>
            <person name="Ding M.Z."/>
            <person name="Gao F."/>
            <person name="Yuan Y.J."/>
        </authorList>
    </citation>
    <scope>NUCLEOTIDE SEQUENCE [LARGE SCALE GENOMIC DNA]</scope>
    <source>
        <strain evidence="1 2">Hbe603</strain>
    </source>
</reference>
<dbReference type="AlphaFoldDB" id="A0A0H4KK83"/>
<organism evidence="1 2">
    <name type="scientific">Priestia filamentosa</name>
    <dbReference type="NCBI Taxonomy" id="1402861"/>
    <lineage>
        <taxon>Bacteria</taxon>
        <taxon>Bacillati</taxon>
        <taxon>Bacillota</taxon>
        <taxon>Bacilli</taxon>
        <taxon>Bacillales</taxon>
        <taxon>Bacillaceae</taxon>
        <taxon>Priestia</taxon>
    </lineage>
</organism>